<comment type="caution">
    <text evidence="5">The sequence shown here is derived from an EMBL/GenBank/DDBJ whole genome shotgun (WGS) entry which is preliminary data.</text>
</comment>
<keyword evidence="8" id="KW-1185">Reference proteome</keyword>
<dbReference type="AlphaFoldDB" id="A0AAW7XJY5"/>
<accession>A0AAW7XJY5</accession>
<evidence type="ECO:0000256" key="3">
    <source>
        <dbReference type="ARBA" id="ARBA00023163"/>
    </source>
</evidence>
<dbReference type="Proteomes" id="UP001177341">
    <property type="component" value="Unassembled WGS sequence"/>
</dbReference>
<evidence type="ECO:0000256" key="2">
    <source>
        <dbReference type="ARBA" id="ARBA00023125"/>
    </source>
</evidence>
<reference evidence="5" key="1">
    <citation type="submission" date="2023-07" db="EMBL/GenBank/DDBJ databases">
        <title>Genome content predicts the carbon catabolic preferences of heterotrophic bacteria.</title>
        <authorList>
            <person name="Gralka M."/>
        </authorList>
    </citation>
    <scope>NUCLEOTIDE SEQUENCE</scope>
    <source>
        <strain evidence="6">5G01</strain>
        <strain evidence="5">I2M16</strain>
    </source>
</reference>
<sequence>MAPRNDTPLDTSFKLELELSDPHYSGSVRYLQHGADSPLIRWHCHKEYELHLIVATSGKMFIGDYIGNFSPMHLVLTGPHLPHNWISRLDEDEPAPLRDMLLQFSGDFIQQCKAIMPEMGMIDDLLKKASVGVMFEQSVALEVEPLFRQASQTSGFSRLVLFFNILERLSREKDYRLLSSTSFDPLLDESAIDRVNVAVNYIMQHYQAGLTLEDVASEVGMKPTYFSKFFKRSTGIRFIEFVNNLRINRACERLVGTTESITDICFQVGFNNIANFNRRFVSLKGMTPSDYRKQAAMRYYRPGGHIPAPKSD</sequence>
<name>A0AAW7XJY5_9GAMM</name>
<dbReference type="Gene3D" id="1.10.10.60">
    <property type="entry name" value="Homeodomain-like"/>
    <property type="match status" value="2"/>
</dbReference>
<evidence type="ECO:0000313" key="8">
    <source>
        <dbReference type="Proteomes" id="UP001177341"/>
    </source>
</evidence>
<dbReference type="GeneID" id="89455558"/>
<evidence type="ECO:0000313" key="5">
    <source>
        <dbReference type="EMBL" id="MDO6454633.1"/>
    </source>
</evidence>
<dbReference type="GO" id="GO:0043565">
    <property type="term" value="F:sequence-specific DNA binding"/>
    <property type="evidence" value="ECO:0007669"/>
    <property type="project" value="InterPro"/>
</dbReference>
<dbReference type="EMBL" id="JAUOPG010000009">
    <property type="protein sequence ID" value="MDO6454633.1"/>
    <property type="molecule type" value="Genomic_DNA"/>
</dbReference>
<gene>
    <name evidence="5" type="ORF">Q4490_13750</name>
    <name evidence="6" type="ORF">Q8W30_06185</name>
</gene>
<dbReference type="CDD" id="cd06976">
    <property type="entry name" value="cupin_MtlR-like_N"/>
    <property type="match status" value="1"/>
</dbReference>
<dbReference type="PROSITE" id="PS00041">
    <property type="entry name" value="HTH_ARAC_FAMILY_1"/>
    <property type="match status" value="1"/>
</dbReference>
<dbReference type="PANTHER" id="PTHR43280:SF27">
    <property type="entry name" value="TRANSCRIPTIONAL REGULATOR MTLR"/>
    <property type="match status" value="1"/>
</dbReference>
<dbReference type="InterPro" id="IPR009057">
    <property type="entry name" value="Homeodomain-like_sf"/>
</dbReference>
<dbReference type="SUPFAM" id="SSF46689">
    <property type="entry name" value="Homeodomain-like"/>
    <property type="match status" value="2"/>
</dbReference>
<dbReference type="RefSeq" id="WP_075178803.1">
    <property type="nucleotide sequence ID" value="NZ_CAXHZV010000006.1"/>
</dbReference>
<proteinExistence type="predicted"/>
<dbReference type="InterPro" id="IPR018060">
    <property type="entry name" value="HTH_AraC"/>
</dbReference>
<protein>
    <submittedName>
        <fullName evidence="5">AraC family transcriptional regulator</fullName>
    </submittedName>
</protein>
<feature type="domain" description="HTH araC/xylS-type" evidence="4">
    <location>
        <begin position="196"/>
        <end position="294"/>
    </location>
</feature>
<keyword evidence="3" id="KW-0804">Transcription</keyword>
<dbReference type="GO" id="GO:0003700">
    <property type="term" value="F:DNA-binding transcription factor activity"/>
    <property type="evidence" value="ECO:0007669"/>
    <property type="project" value="InterPro"/>
</dbReference>
<keyword evidence="1" id="KW-0805">Transcription regulation</keyword>
<dbReference type="PANTHER" id="PTHR43280">
    <property type="entry name" value="ARAC-FAMILY TRANSCRIPTIONAL REGULATOR"/>
    <property type="match status" value="1"/>
</dbReference>
<dbReference type="EMBL" id="JAUYVO010000003">
    <property type="protein sequence ID" value="MDP2522158.1"/>
    <property type="molecule type" value="Genomic_DNA"/>
</dbReference>
<dbReference type="SMART" id="SM00342">
    <property type="entry name" value="HTH_ARAC"/>
    <property type="match status" value="1"/>
</dbReference>
<organism evidence="5 7">
    <name type="scientific">Neptunomonas phycophila</name>
    <dbReference type="NCBI Taxonomy" id="1572645"/>
    <lineage>
        <taxon>Bacteria</taxon>
        <taxon>Pseudomonadati</taxon>
        <taxon>Pseudomonadota</taxon>
        <taxon>Gammaproteobacteria</taxon>
        <taxon>Oceanospirillales</taxon>
        <taxon>Oceanospirillaceae</taxon>
        <taxon>Neptunomonas</taxon>
    </lineage>
</organism>
<evidence type="ECO:0000313" key="6">
    <source>
        <dbReference type="EMBL" id="MDP2522158.1"/>
    </source>
</evidence>
<dbReference type="PROSITE" id="PS01124">
    <property type="entry name" value="HTH_ARAC_FAMILY_2"/>
    <property type="match status" value="1"/>
</dbReference>
<dbReference type="InterPro" id="IPR018062">
    <property type="entry name" value="HTH_AraC-typ_CS"/>
</dbReference>
<dbReference type="Proteomes" id="UP001169862">
    <property type="component" value="Unassembled WGS sequence"/>
</dbReference>
<evidence type="ECO:0000259" key="4">
    <source>
        <dbReference type="PROSITE" id="PS01124"/>
    </source>
</evidence>
<evidence type="ECO:0000256" key="1">
    <source>
        <dbReference type="ARBA" id="ARBA00023015"/>
    </source>
</evidence>
<dbReference type="Pfam" id="PF12833">
    <property type="entry name" value="HTH_18"/>
    <property type="match status" value="1"/>
</dbReference>
<keyword evidence="2" id="KW-0238">DNA-binding</keyword>
<evidence type="ECO:0000313" key="7">
    <source>
        <dbReference type="Proteomes" id="UP001169862"/>
    </source>
</evidence>